<gene>
    <name evidence="2" type="ORF">JNW91_29570</name>
</gene>
<feature type="transmembrane region" description="Helical" evidence="1">
    <location>
        <begin position="54"/>
        <end position="72"/>
    </location>
</feature>
<reference evidence="2 3" key="1">
    <citation type="submission" date="2021-01" db="EMBL/GenBank/DDBJ databases">
        <title>Draft genome sequence of Micromonospora sp. strain STR1_7.</title>
        <authorList>
            <person name="Karlyshev A."/>
            <person name="Jawad R."/>
        </authorList>
    </citation>
    <scope>NUCLEOTIDE SEQUENCE [LARGE SCALE GENOMIC DNA]</scope>
    <source>
        <strain evidence="2 3">STR1-7</strain>
    </source>
</reference>
<protein>
    <submittedName>
        <fullName evidence="2">Uncharacterized protein</fullName>
    </submittedName>
</protein>
<accession>A0ABS1Y219</accession>
<keyword evidence="1" id="KW-0812">Transmembrane</keyword>
<dbReference type="RefSeq" id="WP_203178800.1">
    <property type="nucleotide sequence ID" value="NZ_JAEVHM010000291.1"/>
</dbReference>
<dbReference type="EMBL" id="JAEVHM010000291">
    <property type="protein sequence ID" value="MBM0235559.1"/>
    <property type="molecule type" value="Genomic_DNA"/>
</dbReference>
<evidence type="ECO:0000256" key="1">
    <source>
        <dbReference type="SAM" id="Phobius"/>
    </source>
</evidence>
<sequence length="90" mass="9063">MTDAAHRLLWTIIALLLVAGGTAVLLVGFGAPPGGDPGGAVLGGGLLDGWRLAAPWSTLAATVAGVLTALAGQRLLARELRRPGRTLRGT</sequence>
<keyword evidence="3" id="KW-1185">Reference proteome</keyword>
<comment type="caution">
    <text evidence="2">The sequence shown here is derived from an EMBL/GenBank/DDBJ whole genome shotgun (WGS) entry which is preliminary data.</text>
</comment>
<organism evidence="2 3">
    <name type="scientific">Micromonospora parastrephiae</name>
    <dbReference type="NCBI Taxonomy" id="2806101"/>
    <lineage>
        <taxon>Bacteria</taxon>
        <taxon>Bacillati</taxon>
        <taxon>Actinomycetota</taxon>
        <taxon>Actinomycetes</taxon>
        <taxon>Micromonosporales</taxon>
        <taxon>Micromonosporaceae</taxon>
        <taxon>Micromonospora</taxon>
    </lineage>
</organism>
<evidence type="ECO:0000313" key="2">
    <source>
        <dbReference type="EMBL" id="MBM0235559.1"/>
    </source>
</evidence>
<feature type="non-terminal residue" evidence="2">
    <location>
        <position position="90"/>
    </location>
</feature>
<name>A0ABS1Y219_9ACTN</name>
<keyword evidence="1" id="KW-1133">Transmembrane helix</keyword>
<keyword evidence="1" id="KW-0472">Membrane</keyword>
<evidence type="ECO:0000313" key="3">
    <source>
        <dbReference type="Proteomes" id="UP000601027"/>
    </source>
</evidence>
<dbReference type="Proteomes" id="UP000601027">
    <property type="component" value="Unassembled WGS sequence"/>
</dbReference>
<proteinExistence type="predicted"/>